<gene>
    <name evidence="6" type="ORF">QE412_000028</name>
</gene>
<dbReference type="InterPro" id="IPR036388">
    <property type="entry name" value="WH-like_DNA-bd_sf"/>
</dbReference>
<dbReference type="PANTHER" id="PTHR46577">
    <property type="entry name" value="HTH-TYPE TRANSCRIPTIONAL REGULATORY PROTEIN GABR"/>
    <property type="match status" value="1"/>
</dbReference>
<dbReference type="InterPro" id="IPR036390">
    <property type="entry name" value="WH_DNA-bd_sf"/>
</dbReference>
<dbReference type="CDD" id="cd07377">
    <property type="entry name" value="WHTH_GntR"/>
    <property type="match status" value="1"/>
</dbReference>
<dbReference type="Proteomes" id="UP001226691">
    <property type="component" value="Unassembled WGS sequence"/>
</dbReference>
<name>A0ABU0TPV6_MICTR</name>
<dbReference type="Gene3D" id="1.10.10.10">
    <property type="entry name" value="Winged helix-like DNA-binding domain superfamily/Winged helix DNA-binding domain"/>
    <property type="match status" value="1"/>
</dbReference>
<keyword evidence="4" id="KW-0804">Transcription</keyword>
<evidence type="ECO:0000256" key="2">
    <source>
        <dbReference type="ARBA" id="ARBA00023015"/>
    </source>
</evidence>
<feature type="domain" description="HTH gntR-type" evidence="5">
    <location>
        <begin position="12"/>
        <end position="80"/>
    </location>
</feature>
<dbReference type="PROSITE" id="PS50949">
    <property type="entry name" value="HTH_GNTR"/>
    <property type="match status" value="1"/>
</dbReference>
<comment type="caution">
    <text evidence="6">The sequence shown here is derived from an EMBL/GenBank/DDBJ whole genome shotgun (WGS) entry which is preliminary data.</text>
</comment>
<accession>A0ABU0TPV6</accession>
<evidence type="ECO:0000313" key="6">
    <source>
        <dbReference type="EMBL" id="MDQ1121455.1"/>
    </source>
</evidence>
<evidence type="ECO:0000256" key="3">
    <source>
        <dbReference type="ARBA" id="ARBA00023125"/>
    </source>
</evidence>
<dbReference type="SMART" id="SM00345">
    <property type="entry name" value="HTH_GNTR"/>
    <property type="match status" value="1"/>
</dbReference>
<evidence type="ECO:0000313" key="7">
    <source>
        <dbReference type="Proteomes" id="UP001226691"/>
    </source>
</evidence>
<evidence type="ECO:0000256" key="4">
    <source>
        <dbReference type="ARBA" id="ARBA00023163"/>
    </source>
</evidence>
<dbReference type="InterPro" id="IPR000524">
    <property type="entry name" value="Tscrpt_reg_HTH_GntR"/>
</dbReference>
<organism evidence="6 7">
    <name type="scientific">Microbacterium trichothecenolyticum</name>
    <name type="common">Aureobacterium trichothecenolyticum</name>
    <dbReference type="NCBI Taxonomy" id="69370"/>
    <lineage>
        <taxon>Bacteria</taxon>
        <taxon>Bacillati</taxon>
        <taxon>Actinomycetota</taxon>
        <taxon>Actinomycetes</taxon>
        <taxon>Micrococcales</taxon>
        <taxon>Microbacteriaceae</taxon>
        <taxon>Microbacterium</taxon>
    </lineage>
</organism>
<reference evidence="6 7" key="1">
    <citation type="submission" date="2023-07" db="EMBL/GenBank/DDBJ databases">
        <title>Functional and genomic diversity of the sorghum phyllosphere microbiome.</title>
        <authorList>
            <person name="Shade A."/>
        </authorList>
    </citation>
    <scope>NUCLEOTIDE SEQUENCE [LARGE SCALE GENOMIC DNA]</scope>
    <source>
        <strain evidence="6 7">SORGH_AS_1207</strain>
    </source>
</reference>
<dbReference type="EMBL" id="JAUTBF010000001">
    <property type="protein sequence ID" value="MDQ1121455.1"/>
    <property type="molecule type" value="Genomic_DNA"/>
</dbReference>
<dbReference type="Pfam" id="PF00392">
    <property type="entry name" value="GntR"/>
    <property type="match status" value="1"/>
</dbReference>
<evidence type="ECO:0000256" key="1">
    <source>
        <dbReference type="ARBA" id="ARBA00022898"/>
    </source>
</evidence>
<proteinExistence type="predicted"/>
<keyword evidence="1" id="KW-0663">Pyridoxal phosphate</keyword>
<dbReference type="SUPFAM" id="SSF46785">
    <property type="entry name" value="Winged helix' DNA-binding domain"/>
    <property type="match status" value="1"/>
</dbReference>
<dbReference type="PANTHER" id="PTHR46577:SF2">
    <property type="entry name" value="TRANSCRIPTIONAL REGULATORY PROTEIN"/>
    <property type="match status" value="1"/>
</dbReference>
<dbReference type="RefSeq" id="WP_307478614.1">
    <property type="nucleotide sequence ID" value="NZ_JAUTBF010000001.1"/>
</dbReference>
<keyword evidence="2" id="KW-0805">Transcription regulation</keyword>
<keyword evidence="3" id="KW-0238">DNA-binding</keyword>
<protein>
    <submittedName>
        <fullName evidence="6">GntR family transcriptional regulator</fullName>
    </submittedName>
</protein>
<sequence>MTGATPPAVEETGSTADVHRFFRGLIVSGRLGAGERLPTVRQAAADFGVAPGTVQKAYRSLENDGLIVTRVGSGTRVAPGVAALPAELTRQLRALVDAAVAEGVAVETLADVLRVMWGDARTP</sequence>
<keyword evidence="7" id="KW-1185">Reference proteome</keyword>
<dbReference type="InterPro" id="IPR051446">
    <property type="entry name" value="HTH_trans_reg/aminotransferase"/>
</dbReference>
<evidence type="ECO:0000259" key="5">
    <source>
        <dbReference type="PROSITE" id="PS50949"/>
    </source>
</evidence>